<evidence type="ECO:0000313" key="7">
    <source>
        <dbReference type="EMBL" id="PSR22243.1"/>
    </source>
</evidence>
<evidence type="ECO:0000256" key="1">
    <source>
        <dbReference type="ARBA" id="ARBA00004141"/>
    </source>
</evidence>
<dbReference type="InterPro" id="IPR049453">
    <property type="entry name" value="Memb_transporter_dom"/>
</dbReference>
<name>A0A2T2WJ31_9FIRM</name>
<gene>
    <name evidence="7" type="ORF">C7B45_07685</name>
</gene>
<feature type="transmembrane region" description="Helical" evidence="5">
    <location>
        <begin position="328"/>
        <end position="350"/>
    </location>
</feature>
<keyword evidence="3 5" id="KW-1133">Transmembrane helix</keyword>
<dbReference type="AlphaFoldDB" id="A0A2T2WJ31"/>
<comment type="subcellular location">
    <subcellularLocation>
        <location evidence="1">Membrane</location>
        <topology evidence="1">Multi-pass membrane protein</topology>
    </subcellularLocation>
</comment>
<keyword evidence="2 5" id="KW-0812">Transmembrane</keyword>
<feature type="transmembrane region" description="Helical" evidence="5">
    <location>
        <begin position="382"/>
        <end position="398"/>
    </location>
</feature>
<sequence>MSSGQYPSIWRGALMFKDTPIPRRRLWGTGLTTALVMSGGLALGHIEWGIWAFLGGFTSLYVHPQPYRVRAITLLIVGLGLDISMGLGGLASVWWHMALALGFVAAASTYLTGTFDVPLPAGFIFVLVACISSALPLHPANIIWIRMLAVLGGAGIAWIVGMVDWLWNPAGPQRAIVSEAFFALADYGASLGSPRTMVSAQHKAAQAVMQAHETARGTRLVQLEHAANEATHLFRALIALAAHVQEPLAPVWHQLLQNLGDQVKHPGKLPLTVPEVPQSLGLPWMRWHDAVQQAVAVLSGQSRPPFELRLYQPTVFERLNRGLSRHALVLPATARIGIAVAFSVLLAHLIGIAHPFWVPLTAAAVLQGVSTAVIAERAIQRALGTTLGLVLAGVLLAMRPPNVATAILLVVLQLGMLFFIAKNYGVSVVFITTIALMNIYTGTHAAIMPMVWARFKDTLIGSAVGLVAAFALWGRASSTRLPQACVHALTRTGDLMQSTLTAASATKLAHLRGSTLSALLSVQHLYQAALGELPPVNRDEVWPLVLSIERLGYLVMSLVRTPRTPDRALAHALQPMWDALNARLQGKAVESITHIPHMPQYPAIEEQLQELAQAEDLLAPHQALS</sequence>
<keyword evidence="4 5" id="KW-0472">Membrane</keyword>
<feature type="transmembrane region" description="Helical" evidence="5">
    <location>
        <begin position="34"/>
        <end position="57"/>
    </location>
</feature>
<evidence type="ECO:0000256" key="4">
    <source>
        <dbReference type="ARBA" id="ARBA00023136"/>
    </source>
</evidence>
<dbReference type="GO" id="GO:0016020">
    <property type="term" value="C:membrane"/>
    <property type="evidence" value="ECO:0007669"/>
    <property type="project" value="UniProtKB-SubCell"/>
</dbReference>
<feature type="transmembrane region" description="Helical" evidence="5">
    <location>
        <begin position="428"/>
        <end position="452"/>
    </location>
</feature>
<evidence type="ECO:0000256" key="2">
    <source>
        <dbReference type="ARBA" id="ARBA00022692"/>
    </source>
</evidence>
<evidence type="ECO:0000256" key="3">
    <source>
        <dbReference type="ARBA" id="ARBA00022989"/>
    </source>
</evidence>
<protein>
    <recommendedName>
        <fullName evidence="6">Integral membrane bound transporter domain-containing protein</fullName>
    </recommendedName>
</protein>
<dbReference type="Proteomes" id="UP000241848">
    <property type="component" value="Unassembled WGS sequence"/>
</dbReference>
<feature type="transmembrane region" description="Helical" evidence="5">
    <location>
        <begin position="404"/>
        <end position="421"/>
    </location>
</feature>
<dbReference type="EMBL" id="PXYV01000020">
    <property type="protein sequence ID" value="PSR22243.1"/>
    <property type="molecule type" value="Genomic_DNA"/>
</dbReference>
<accession>A0A2T2WJ31</accession>
<dbReference type="Pfam" id="PF13515">
    <property type="entry name" value="FUSC_2"/>
    <property type="match status" value="1"/>
</dbReference>
<feature type="transmembrane region" description="Helical" evidence="5">
    <location>
        <begin position="458"/>
        <end position="474"/>
    </location>
</feature>
<evidence type="ECO:0000259" key="6">
    <source>
        <dbReference type="Pfam" id="PF13515"/>
    </source>
</evidence>
<feature type="transmembrane region" description="Helical" evidence="5">
    <location>
        <begin position="119"/>
        <end position="137"/>
    </location>
</feature>
<feature type="transmembrane region" description="Helical" evidence="5">
    <location>
        <begin position="69"/>
        <end position="87"/>
    </location>
</feature>
<evidence type="ECO:0000256" key="5">
    <source>
        <dbReference type="SAM" id="Phobius"/>
    </source>
</evidence>
<proteinExistence type="predicted"/>
<feature type="domain" description="Integral membrane bound transporter" evidence="6">
    <location>
        <begin position="343"/>
        <end position="467"/>
    </location>
</feature>
<evidence type="ECO:0000313" key="8">
    <source>
        <dbReference type="Proteomes" id="UP000241848"/>
    </source>
</evidence>
<comment type="caution">
    <text evidence="7">The sequence shown here is derived from an EMBL/GenBank/DDBJ whole genome shotgun (WGS) entry which is preliminary data.</text>
</comment>
<reference evidence="7 8" key="1">
    <citation type="journal article" date="2014" name="BMC Genomics">
        <title>Comparison of environmental and isolate Sulfobacillus genomes reveals diverse carbon, sulfur, nitrogen, and hydrogen metabolisms.</title>
        <authorList>
            <person name="Justice N.B."/>
            <person name="Norman A."/>
            <person name="Brown C.T."/>
            <person name="Singh A."/>
            <person name="Thomas B.C."/>
            <person name="Banfield J.F."/>
        </authorList>
    </citation>
    <scope>NUCLEOTIDE SEQUENCE [LARGE SCALE GENOMIC DNA]</scope>
    <source>
        <strain evidence="7">AMDSBA3</strain>
    </source>
</reference>
<feature type="transmembrane region" description="Helical" evidence="5">
    <location>
        <begin position="143"/>
        <end position="167"/>
    </location>
</feature>
<organism evidence="7 8">
    <name type="scientific">Sulfobacillus acidophilus</name>
    <dbReference type="NCBI Taxonomy" id="53633"/>
    <lineage>
        <taxon>Bacteria</taxon>
        <taxon>Bacillati</taxon>
        <taxon>Bacillota</taxon>
        <taxon>Clostridia</taxon>
        <taxon>Eubacteriales</taxon>
        <taxon>Clostridiales Family XVII. Incertae Sedis</taxon>
        <taxon>Sulfobacillus</taxon>
    </lineage>
</organism>